<feature type="domain" description="IclR-ED" evidence="5">
    <location>
        <begin position="74"/>
        <end position="259"/>
    </location>
</feature>
<reference evidence="6 7" key="1">
    <citation type="submission" date="2019-04" db="EMBL/GenBank/DDBJ databases">
        <title>Sphingomonas psychrotolerans sp. nov., isolated from soil in the Tianshan Mountains, Xinjiang, China.</title>
        <authorList>
            <person name="Luo Y."/>
            <person name="Sheng H."/>
        </authorList>
    </citation>
    <scope>NUCLEOTIDE SEQUENCE [LARGE SCALE GENOMIC DNA]</scope>
    <source>
        <strain evidence="6 7">ZFGT-11</strain>
    </source>
</reference>
<dbReference type="Gene3D" id="3.30.450.40">
    <property type="match status" value="1"/>
</dbReference>
<dbReference type="InterPro" id="IPR005471">
    <property type="entry name" value="Tscrpt_reg_IclR_N"/>
</dbReference>
<evidence type="ECO:0000256" key="2">
    <source>
        <dbReference type="ARBA" id="ARBA00023125"/>
    </source>
</evidence>
<accession>A0A4S1XCZ6</accession>
<dbReference type="PROSITE" id="PS51077">
    <property type="entry name" value="HTH_ICLR"/>
    <property type="match status" value="1"/>
</dbReference>
<feature type="domain" description="HTH iclR-type" evidence="4">
    <location>
        <begin position="11"/>
        <end position="73"/>
    </location>
</feature>
<dbReference type="RefSeq" id="WP_135963581.1">
    <property type="nucleotide sequence ID" value="NZ_SRXT01000003.1"/>
</dbReference>
<dbReference type="Pfam" id="PF01614">
    <property type="entry name" value="IclR_C"/>
    <property type="match status" value="1"/>
</dbReference>
<evidence type="ECO:0000313" key="6">
    <source>
        <dbReference type="EMBL" id="TGX54344.1"/>
    </source>
</evidence>
<dbReference type="GO" id="GO:0003700">
    <property type="term" value="F:DNA-binding transcription factor activity"/>
    <property type="evidence" value="ECO:0007669"/>
    <property type="project" value="TreeGrafter"/>
</dbReference>
<evidence type="ECO:0000259" key="5">
    <source>
        <dbReference type="PROSITE" id="PS51078"/>
    </source>
</evidence>
<dbReference type="PANTHER" id="PTHR30136:SF8">
    <property type="entry name" value="TRANSCRIPTIONAL REGULATORY PROTEIN"/>
    <property type="match status" value="1"/>
</dbReference>
<gene>
    <name evidence="6" type="ORF">E5A73_09585</name>
</gene>
<comment type="caution">
    <text evidence="6">The sequence shown here is derived from an EMBL/GenBank/DDBJ whole genome shotgun (WGS) entry which is preliminary data.</text>
</comment>
<dbReference type="GO" id="GO:0003677">
    <property type="term" value="F:DNA binding"/>
    <property type="evidence" value="ECO:0007669"/>
    <property type="project" value="UniProtKB-KW"/>
</dbReference>
<evidence type="ECO:0000256" key="3">
    <source>
        <dbReference type="ARBA" id="ARBA00023163"/>
    </source>
</evidence>
<keyword evidence="2" id="KW-0238">DNA-binding</keyword>
<protein>
    <submittedName>
        <fullName evidence="6">IclR family transcriptional regulator</fullName>
    </submittedName>
</protein>
<keyword evidence="1" id="KW-0805">Transcription regulation</keyword>
<dbReference type="InterPro" id="IPR036388">
    <property type="entry name" value="WH-like_DNA-bd_sf"/>
</dbReference>
<dbReference type="InterPro" id="IPR050707">
    <property type="entry name" value="HTH_MetabolicPath_Reg"/>
</dbReference>
<dbReference type="SUPFAM" id="SSF46785">
    <property type="entry name" value="Winged helix' DNA-binding domain"/>
    <property type="match status" value="1"/>
</dbReference>
<evidence type="ECO:0000256" key="1">
    <source>
        <dbReference type="ARBA" id="ARBA00023015"/>
    </source>
</evidence>
<dbReference type="InterPro" id="IPR036390">
    <property type="entry name" value="WH_DNA-bd_sf"/>
</dbReference>
<keyword evidence="7" id="KW-1185">Reference proteome</keyword>
<keyword evidence="3" id="KW-0804">Transcription</keyword>
<dbReference type="EMBL" id="SRXT01000003">
    <property type="protein sequence ID" value="TGX54344.1"/>
    <property type="molecule type" value="Genomic_DNA"/>
</dbReference>
<dbReference type="AlphaFoldDB" id="A0A4S1XCZ6"/>
<dbReference type="Pfam" id="PF09339">
    <property type="entry name" value="HTH_IclR"/>
    <property type="match status" value="1"/>
</dbReference>
<dbReference type="Proteomes" id="UP000306147">
    <property type="component" value="Unassembled WGS sequence"/>
</dbReference>
<dbReference type="PANTHER" id="PTHR30136">
    <property type="entry name" value="HELIX-TURN-HELIX TRANSCRIPTIONAL REGULATOR, ICLR FAMILY"/>
    <property type="match status" value="1"/>
</dbReference>
<dbReference type="InterPro" id="IPR014757">
    <property type="entry name" value="Tscrpt_reg_IclR_C"/>
</dbReference>
<organism evidence="6 7">
    <name type="scientific">Sphingomonas gei</name>
    <dbReference type="NCBI Taxonomy" id="1395960"/>
    <lineage>
        <taxon>Bacteria</taxon>
        <taxon>Pseudomonadati</taxon>
        <taxon>Pseudomonadota</taxon>
        <taxon>Alphaproteobacteria</taxon>
        <taxon>Sphingomonadales</taxon>
        <taxon>Sphingomonadaceae</taxon>
        <taxon>Sphingomonas</taxon>
    </lineage>
</organism>
<dbReference type="PROSITE" id="PS51078">
    <property type="entry name" value="ICLR_ED"/>
    <property type="match status" value="1"/>
</dbReference>
<dbReference type="SUPFAM" id="SSF55781">
    <property type="entry name" value="GAF domain-like"/>
    <property type="match status" value="1"/>
</dbReference>
<sequence>MADTEQSRRRVQSIEVGFRVLRVLRMAEGPLPLREIAARASMPPSKVHLYLVSFVRENMAYQDIQNGHYGLGSFAIQLGLAAIRQLDVVGLAADTLTELRDKTDCAIYLSLWGDRGPCIVAKADGTLQGAFLIRLGYMLPVTTTATGLVFLAHLPPVEAERALNAQAAYDATRSNAPTPSKEELAESAEKIRRDGYSTTAGMLNRNFAAIAAPIFDHSGKIAATITLLGPTDFMNRARLKEFGKMLLVATQSVSERMGALPVPAGKPGKA</sequence>
<name>A0A4S1XCZ6_9SPHN</name>
<evidence type="ECO:0000313" key="7">
    <source>
        <dbReference type="Proteomes" id="UP000306147"/>
    </source>
</evidence>
<dbReference type="Gene3D" id="1.10.10.10">
    <property type="entry name" value="Winged helix-like DNA-binding domain superfamily/Winged helix DNA-binding domain"/>
    <property type="match status" value="1"/>
</dbReference>
<dbReference type="GO" id="GO:0045892">
    <property type="term" value="P:negative regulation of DNA-templated transcription"/>
    <property type="evidence" value="ECO:0007669"/>
    <property type="project" value="TreeGrafter"/>
</dbReference>
<dbReference type="OrthoDB" id="6057486at2"/>
<dbReference type="SMART" id="SM00346">
    <property type="entry name" value="HTH_ICLR"/>
    <property type="match status" value="1"/>
</dbReference>
<proteinExistence type="predicted"/>
<dbReference type="InterPro" id="IPR029016">
    <property type="entry name" value="GAF-like_dom_sf"/>
</dbReference>
<evidence type="ECO:0000259" key="4">
    <source>
        <dbReference type="PROSITE" id="PS51077"/>
    </source>
</evidence>